<dbReference type="GO" id="GO:0004190">
    <property type="term" value="F:aspartic-type endopeptidase activity"/>
    <property type="evidence" value="ECO:0007669"/>
    <property type="project" value="UniProtKB-KW"/>
</dbReference>
<sequence length="291" mass="30901">MSTLSSPNSLLPSVTLLDYSVDTVSALIDSGSSHCFIDPSIIKKYAIPVSSISPPILLHLFNGSTNAVISQEVDLSLHFPSGDVNSIPFYVTLLDSSLLGSISFKPMLQGMPTPQAPSSPSTATSALDLTPSTPFAAPTAPLTDSPCSAPLVSLINAAAYFRACALPGSRQFHLQLSTDDVKLCASSTSSLPPDLSLVPPEYHEFANVFSKDKATELPPHCSFDLKIDLEEGASPPIGMIYSLSLPELEALHTFIDEHLGCSFIKHSTSAHGAPVLFVTKKDSSLHLCIDY</sequence>
<dbReference type="InterPro" id="IPR021109">
    <property type="entry name" value="Peptidase_aspartic_dom_sf"/>
</dbReference>
<reference evidence="2 3" key="1">
    <citation type="submission" date="2014-04" db="EMBL/GenBank/DDBJ databases">
        <authorList>
            <consortium name="DOE Joint Genome Institute"/>
            <person name="Kuo A."/>
            <person name="Kohler A."/>
            <person name="Costa M.D."/>
            <person name="Nagy L.G."/>
            <person name="Floudas D."/>
            <person name="Copeland A."/>
            <person name="Barry K.W."/>
            <person name="Cichocki N."/>
            <person name="Veneault-Fourrey C."/>
            <person name="LaButti K."/>
            <person name="Lindquist E.A."/>
            <person name="Lipzen A."/>
            <person name="Lundell T."/>
            <person name="Morin E."/>
            <person name="Murat C."/>
            <person name="Sun H."/>
            <person name="Tunlid A."/>
            <person name="Henrissat B."/>
            <person name="Grigoriev I.V."/>
            <person name="Hibbett D.S."/>
            <person name="Martin F."/>
            <person name="Nordberg H.P."/>
            <person name="Cantor M.N."/>
            <person name="Hua S.X."/>
        </authorList>
    </citation>
    <scope>NUCLEOTIDE SEQUENCE [LARGE SCALE GENOMIC DNA]</scope>
    <source>
        <strain evidence="2 3">Marx 270</strain>
    </source>
</reference>
<dbReference type="PANTHER" id="PTHR15503">
    <property type="entry name" value="LDOC1 RELATED"/>
    <property type="match status" value="1"/>
</dbReference>
<dbReference type="Gene3D" id="3.10.10.10">
    <property type="entry name" value="HIV Type 1 Reverse Transcriptase, subunit A, domain 1"/>
    <property type="match status" value="1"/>
</dbReference>
<proteinExistence type="predicted"/>
<dbReference type="EMBL" id="KN832010">
    <property type="protein sequence ID" value="KIN98911.1"/>
    <property type="molecule type" value="Genomic_DNA"/>
</dbReference>
<dbReference type="PROSITE" id="PS00141">
    <property type="entry name" value="ASP_PROTEASE"/>
    <property type="match status" value="1"/>
</dbReference>
<keyword evidence="1" id="KW-0645">Protease</keyword>
<keyword evidence="3" id="KW-1185">Reference proteome</keyword>
<organism evidence="2 3">
    <name type="scientific">Pisolithus tinctorius Marx 270</name>
    <dbReference type="NCBI Taxonomy" id="870435"/>
    <lineage>
        <taxon>Eukaryota</taxon>
        <taxon>Fungi</taxon>
        <taxon>Dikarya</taxon>
        <taxon>Basidiomycota</taxon>
        <taxon>Agaricomycotina</taxon>
        <taxon>Agaricomycetes</taxon>
        <taxon>Agaricomycetidae</taxon>
        <taxon>Boletales</taxon>
        <taxon>Sclerodermatineae</taxon>
        <taxon>Pisolithaceae</taxon>
        <taxon>Pisolithus</taxon>
    </lineage>
</organism>
<keyword evidence="1" id="KW-0378">Hydrolase</keyword>
<name>A0A0C3JN16_PISTI</name>
<dbReference type="PANTHER" id="PTHR15503:SF22">
    <property type="entry name" value="TRANSPOSON TY3-I GAG POLYPROTEIN"/>
    <property type="match status" value="1"/>
</dbReference>
<reference evidence="3" key="2">
    <citation type="submission" date="2015-01" db="EMBL/GenBank/DDBJ databases">
        <title>Evolutionary Origins and Diversification of the Mycorrhizal Mutualists.</title>
        <authorList>
            <consortium name="DOE Joint Genome Institute"/>
            <consortium name="Mycorrhizal Genomics Consortium"/>
            <person name="Kohler A."/>
            <person name="Kuo A."/>
            <person name="Nagy L.G."/>
            <person name="Floudas D."/>
            <person name="Copeland A."/>
            <person name="Barry K.W."/>
            <person name="Cichocki N."/>
            <person name="Veneault-Fourrey C."/>
            <person name="LaButti K."/>
            <person name="Lindquist E.A."/>
            <person name="Lipzen A."/>
            <person name="Lundell T."/>
            <person name="Morin E."/>
            <person name="Murat C."/>
            <person name="Riley R."/>
            <person name="Ohm R."/>
            <person name="Sun H."/>
            <person name="Tunlid A."/>
            <person name="Henrissat B."/>
            <person name="Grigoriev I.V."/>
            <person name="Hibbett D.S."/>
            <person name="Martin F."/>
        </authorList>
    </citation>
    <scope>NUCLEOTIDE SEQUENCE [LARGE SCALE GENOMIC DNA]</scope>
    <source>
        <strain evidence="3">Marx 270</strain>
    </source>
</reference>
<dbReference type="CDD" id="cd00303">
    <property type="entry name" value="retropepsin_like"/>
    <property type="match status" value="1"/>
</dbReference>
<dbReference type="OrthoDB" id="2690060at2759"/>
<evidence type="ECO:0008006" key="4">
    <source>
        <dbReference type="Google" id="ProtNLM"/>
    </source>
</evidence>
<dbReference type="InterPro" id="IPR001969">
    <property type="entry name" value="Aspartic_peptidase_AS"/>
</dbReference>
<dbReference type="AlphaFoldDB" id="A0A0C3JN16"/>
<dbReference type="Gene3D" id="2.40.70.10">
    <property type="entry name" value="Acid Proteases"/>
    <property type="match status" value="1"/>
</dbReference>
<dbReference type="InParanoid" id="A0A0C3JN16"/>
<keyword evidence="1" id="KW-0064">Aspartyl protease</keyword>
<dbReference type="InterPro" id="IPR043502">
    <property type="entry name" value="DNA/RNA_pol_sf"/>
</dbReference>
<dbReference type="SUPFAM" id="SSF56672">
    <property type="entry name" value="DNA/RNA polymerases"/>
    <property type="match status" value="1"/>
</dbReference>
<evidence type="ECO:0000256" key="1">
    <source>
        <dbReference type="ARBA" id="ARBA00022750"/>
    </source>
</evidence>
<dbReference type="HOGENOM" id="CLU_000384_42_0_1"/>
<dbReference type="Proteomes" id="UP000054217">
    <property type="component" value="Unassembled WGS sequence"/>
</dbReference>
<dbReference type="GO" id="GO:0006508">
    <property type="term" value="P:proteolysis"/>
    <property type="evidence" value="ECO:0007669"/>
    <property type="project" value="InterPro"/>
</dbReference>
<dbReference type="STRING" id="870435.A0A0C3JN16"/>
<evidence type="ECO:0000313" key="2">
    <source>
        <dbReference type="EMBL" id="KIN98911.1"/>
    </source>
</evidence>
<evidence type="ECO:0000313" key="3">
    <source>
        <dbReference type="Proteomes" id="UP000054217"/>
    </source>
</evidence>
<protein>
    <recommendedName>
        <fullName evidence="4">Peptidase A2 domain-containing protein</fullName>
    </recommendedName>
</protein>
<accession>A0A0C3JN16</accession>
<dbReference type="Pfam" id="PF08284">
    <property type="entry name" value="RVP_2"/>
    <property type="match status" value="1"/>
</dbReference>
<dbReference type="InterPro" id="IPR032567">
    <property type="entry name" value="RTL1-rel"/>
</dbReference>
<gene>
    <name evidence="2" type="ORF">M404DRAFT_30879</name>
</gene>